<keyword evidence="2" id="KW-1185">Reference proteome</keyword>
<gene>
    <name evidence="1" type="ORF">BpHYR1_047650</name>
</gene>
<comment type="caution">
    <text evidence="1">The sequence shown here is derived from an EMBL/GenBank/DDBJ whole genome shotgun (WGS) entry which is preliminary data.</text>
</comment>
<dbReference type="Proteomes" id="UP000276133">
    <property type="component" value="Unassembled WGS sequence"/>
</dbReference>
<evidence type="ECO:0000313" key="1">
    <source>
        <dbReference type="EMBL" id="RNA28334.1"/>
    </source>
</evidence>
<sequence>MIKKTYHIFIIQSYSRVHGKNLRLLDSFIPVKAKFSKFKIQEVLERNKNTHVSVNLLKLIPTR</sequence>
<name>A0A3M7RXP3_BRAPC</name>
<organism evidence="1 2">
    <name type="scientific">Brachionus plicatilis</name>
    <name type="common">Marine rotifer</name>
    <name type="synonym">Brachionus muelleri</name>
    <dbReference type="NCBI Taxonomy" id="10195"/>
    <lineage>
        <taxon>Eukaryota</taxon>
        <taxon>Metazoa</taxon>
        <taxon>Spiralia</taxon>
        <taxon>Gnathifera</taxon>
        <taxon>Rotifera</taxon>
        <taxon>Eurotatoria</taxon>
        <taxon>Monogononta</taxon>
        <taxon>Pseudotrocha</taxon>
        <taxon>Ploima</taxon>
        <taxon>Brachionidae</taxon>
        <taxon>Brachionus</taxon>
    </lineage>
</organism>
<protein>
    <submittedName>
        <fullName evidence="1">Uncharacterized protein</fullName>
    </submittedName>
</protein>
<accession>A0A3M7RXP3</accession>
<dbReference type="AlphaFoldDB" id="A0A3M7RXP3"/>
<evidence type="ECO:0000313" key="2">
    <source>
        <dbReference type="Proteomes" id="UP000276133"/>
    </source>
</evidence>
<reference evidence="1 2" key="1">
    <citation type="journal article" date="2018" name="Sci. Rep.">
        <title>Genomic signatures of local adaptation to the degree of environmental predictability in rotifers.</title>
        <authorList>
            <person name="Franch-Gras L."/>
            <person name="Hahn C."/>
            <person name="Garcia-Roger E.M."/>
            <person name="Carmona M.J."/>
            <person name="Serra M."/>
            <person name="Gomez A."/>
        </authorList>
    </citation>
    <scope>NUCLEOTIDE SEQUENCE [LARGE SCALE GENOMIC DNA]</scope>
    <source>
        <strain evidence="1">HYR1</strain>
    </source>
</reference>
<proteinExistence type="predicted"/>
<dbReference type="EMBL" id="REGN01002405">
    <property type="protein sequence ID" value="RNA28334.1"/>
    <property type="molecule type" value="Genomic_DNA"/>
</dbReference>